<evidence type="ECO:0000256" key="2">
    <source>
        <dbReference type="ARBA" id="ARBA00022741"/>
    </source>
</evidence>
<organism evidence="13 14">
    <name type="scientific">Photobacterium galatheae</name>
    <dbReference type="NCBI Taxonomy" id="1654360"/>
    <lineage>
        <taxon>Bacteria</taxon>
        <taxon>Pseudomonadati</taxon>
        <taxon>Pseudomonadota</taxon>
        <taxon>Gammaproteobacteria</taxon>
        <taxon>Vibrionales</taxon>
        <taxon>Vibrionaceae</taxon>
        <taxon>Photobacterium</taxon>
    </lineage>
</organism>
<keyword evidence="3 10" id="KW-0227">DNA damage</keyword>
<feature type="domain" description="RecC C-terminal" evidence="12">
    <location>
        <begin position="848"/>
        <end position="1077"/>
    </location>
</feature>
<evidence type="ECO:0000313" key="13">
    <source>
        <dbReference type="EMBL" id="KDM90202.1"/>
    </source>
</evidence>
<evidence type="ECO:0000313" key="14">
    <source>
        <dbReference type="Proteomes" id="UP000027192"/>
    </source>
</evidence>
<dbReference type="InterPro" id="IPR006697">
    <property type="entry name" value="RecC"/>
</dbReference>
<dbReference type="Gene3D" id="3.40.50.300">
    <property type="entry name" value="P-loop containing nucleotide triphosphate hydrolases"/>
    <property type="match status" value="2"/>
</dbReference>
<feature type="coiled-coil region" evidence="11">
    <location>
        <begin position="897"/>
        <end position="924"/>
    </location>
</feature>
<keyword evidence="2 10" id="KW-0547">Nucleotide-binding</keyword>
<dbReference type="FunFam" id="3.40.50.300:FF:001153">
    <property type="entry name" value="RecBCD enzyme subunit RecC"/>
    <property type="match status" value="1"/>
</dbReference>
<keyword evidence="5 10" id="KW-0347">Helicase</keyword>
<keyword evidence="8 10" id="KW-0238">DNA-binding</keyword>
<dbReference type="SUPFAM" id="SSF52980">
    <property type="entry name" value="Restriction endonuclease-like"/>
    <property type="match status" value="1"/>
</dbReference>
<evidence type="ECO:0000256" key="4">
    <source>
        <dbReference type="ARBA" id="ARBA00022801"/>
    </source>
</evidence>
<comment type="similarity">
    <text evidence="10">Belongs to the RecC family.</text>
</comment>
<dbReference type="PANTHER" id="PTHR30591">
    <property type="entry name" value="RECBCD ENZYME SUBUNIT RECC"/>
    <property type="match status" value="1"/>
</dbReference>
<dbReference type="Proteomes" id="UP000027192">
    <property type="component" value="Unassembled WGS sequence"/>
</dbReference>
<comment type="subunit">
    <text evidence="10">Heterotrimer of RecB, RecC and RecD. All subunits contribute to DNA-binding.</text>
</comment>
<dbReference type="Gene3D" id="1.10.10.160">
    <property type="match status" value="1"/>
</dbReference>
<dbReference type="HAMAP" id="MF_01486">
    <property type="entry name" value="RecC"/>
    <property type="match status" value="1"/>
</dbReference>
<accession>A0A066RRC7</accession>
<dbReference type="NCBIfam" id="TIGR01450">
    <property type="entry name" value="recC"/>
    <property type="match status" value="1"/>
</dbReference>
<evidence type="ECO:0000256" key="9">
    <source>
        <dbReference type="ARBA" id="ARBA00023204"/>
    </source>
</evidence>
<keyword evidence="14" id="KW-1185">Reference proteome</keyword>
<keyword evidence="1 10" id="KW-0540">Nuclease</keyword>
<comment type="function">
    <text evidence="10">A helicase/nuclease that prepares dsDNA breaks (DSB) for recombinational DNA repair. Binds to DSBs and unwinds DNA via a highly rapid and processive ATP-dependent bidirectional helicase activity. Unwinds dsDNA until it encounters a Chi (crossover hotspot instigator) sequence from the 3' direction. Cuts ssDNA a few nucleotides 3' to the Chi site. The properties and activities of the enzyme are changed at Chi. The Chi-altered holoenzyme produces a long 3'-ssDNA overhang and facilitates RecA-binding to the ssDNA for homologous DNA recombination and repair. Holoenzyme degrades any linearized DNA that is unable to undergo homologous recombination. In the holoenzyme this subunit recognizes the wild-type Chi sequence, and when added to isolated RecB increases its ATP-dependent helicase processivity.</text>
</comment>
<dbReference type="CDD" id="cd22353">
    <property type="entry name" value="RecC_C-like"/>
    <property type="match status" value="1"/>
</dbReference>
<comment type="miscellaneous">
    <text evidence="10">In the RecBCD complex, RecB has a slow 3'-5' helicase, an exonuclease activity and loads RecA onto ssDNA, RecD has a fast 5'-3' helicase activity, while RecC stimulates the ATPase and processivity of the RecB helicase and contributes to recognition of the Chi site.</text>
</comment>
<dbReference type="InterPro" id="IPR011335">
    <property type="entry name" value="Restrct_endonuc-II-like"/>
</dbReference>
<dbReference type="GO" id="GO:0008854">
    <property type="term" value="F:exodeoxyribonuclease V activity"/>
    <property type="evidence" value="ECO:0007669"/>
    <property type="project" value="InterPro"/>
</dbReference>
<evidence type="ECO:0000256" key="7">
    <source>
        <dbReference type="ARBA" id="ARBA00022840"/>
    </source>
</evidence>
<proteinExistence type="inferred from homology"/>
<dbReference type="RefSeq" id="WP_036756009.1">
    <property type="nucleotide sequence ID" value="NZ_JAGSGC010000019.1"/>
</dbReference>
<evidence type="ECO:0000256" key="6">
    <source>
        <dbReference type="ARBA" id="ARBA00022839"/>
    </source>
</evidence>
<keyword evidence="7 10" id="KW-0067">ATP-binding</keyword>
<evidence type="ECO:0000256" key="10">
    <source>
        <dbReference type="HAMAP-Rule" id="MF_01486"/>
    </source>
</evidence>
<dbReference type="EMBL" id="JMIB01000037">
    <property type="protein sequence ID" value="KDM90202.1"/>
    <property type="molecule type" value="Genomic_DNA"/>
</dbReference>
<evidence type="ECO:0000256" key="5">
    <source>
        <dbReference type="ARBA" id="ARBA00022806"/>
    </source>
</evidence>
<comment type="caution">
    <text evidence="13">The sequence shown here is derived from an EMBL/GenBank/DDBJ whole genome shotgun (WGS) entry which is preliminary data.</text>
</comment>
<dbReference type="GO" id="GO:0003678">
    <property type="term" value="F:DNA helicase activity"/>
    <property type="evidence" value="ECO:0007669"/>
    <property type="project" value="UniProtKB-UniRule"/>
</dbReference>
<dbReference type="GO" id="GO:0005524">
    <property type="term" value="F:ATP binding"/>
    <property type="evidence" value="ECO:0007669"/>
    <property type="project" value="UniProtKB-UniRule"/>
</dbReference>
<protein>
    <recommendedName>
        <fullName evidence="10">RecBCD enzyme subunit RecC</fullName>
    </recommendedName>
    <alternativeName>
        <fullName evidence="10">Exonuclease V subunit RecC</fullName>
        <shortName evidence="10">ExoV subunit RecC</shortName>
    </alternativeName>
    <alternativeName>
        <fullName evidence="10">Helicase/nuclease RecBCD subunit RecC</fullName>
    </alternativeName>
</protein>
<evidence type="ECO:0000256" key="8">
    <source>
        <dbReference type="ARBA" id="ARBA00023125"/>
    </source>
</evidence>
<dbReference type="Pfam" id="PF17946">
    <property type="entry name" value="RecC_C"/>
    <property type="match status" value="1"/>
</dbReference>
<keyword evidence="11" id="KW-0175">Coiled coil</keyword>
<dbReference type="InterPro" id="IPR027417">
    <property type="entry name" value="P-loop_NTPase"/>
</dbReference>
<reference evidence="13 14" key="1">
    <citation type="submission" date="2014-04" db="EMBL/GenBank/DDBJ databases">
        <title>Draft genome sequence of Photobacterium halotolerans S2753: a solonamide, ngercheumicin and holomycin producer.</title>
        <authorList>
            <person name="Machado H.R."/>
            <person name="Gram L."/>
        </authorList>
    </citation>
    <scope>NUCLEOTIDE SEQUENCE [LARGE SCALE GENOMIC DNA]</scope>
    <source>
        <strain evidence="13 14">S2753</strain>
    </source>
</reference>
<evidence type="ECO:0000256" key="11">
    <source>
        <dbReference type="SAM" id="Coils"/>
    </source>
</evidence>
<dbReference type="Gene3D" id="1.10.10.990">
    <property type="match status" value="1"/>
</dbReference>
<sequence length="1151" mass="129880">MFTVYHSNQLDLLKSLLVELVRRDPLSDPFIPEQILVQSPGMSQWLKLELAQSLGVAANIAFPLPATFIWDMFTKVLPDVPARSAFNKEAMTWSLMKVLPGLLEQPEFSPLKRYLADDDDQQRRYQLSAKIADIFDQYLVYRPEWIQAWECGVIDPELTAEHPWQPMLWQALYAHILSQGQSKYHRANLYEDFIESLNHAAQSGTPLPDTLPKRLFVFGISALPPRYMDALAALGQHIDVHLMFTNPCRHYWGDVRDRKYLARLAARQRQQVIWRDEHSESVGDVSVLKGSLEQNLVDETHQEAAVGNTLLASLGKLGRDNLYLMSELEAFEVDAFVDIPADSLLHAIQSDILLLEDRVNDQLLADSQHKMPMSAEDRSLSVHVCHSPMREVEVLHDNLLAMLDANPELSPRDIVVMVADINAYSPYVQAVFGNAPAERYLPFSISDRSADQENPVLLAFLRLLDLPNSRCHASELTEMLEVPAIMRRYGLDAERFLQVKGWIEEAGIRWGLDGDTAREFALPDQKQNTWLFGLQRMLLGYAMPQQAGLYQGMLAYDEVQGMEAELAGQLSVFVEQLIHYRKVLNQPHSASGWFAVLNQLLDDFFVVDTEGELVLRLIREKLQQLEQQLKDAGYGDSLSPAIMRDYLNDKLSGERISQRFLAGQINFCTLMPMRSIPFQVVCLLGMNDGVYPRTIAPEGFDLMVGRQRAGDRSRRDDDRYLFLEAMLSAQQQLYISYVGRSIQDNSEQMPSVLLSELLEYCQQGFCLAGDEALPPDDSAARLLQQLIRHHPLTPFSPQAFWGTTPSYAAEWLSAARRESVAQEDFLDQPLAPVALEALAESSGTSAVMELAELQRFWRLPAQYFFNRRLKVYFQAAEGAMADDEPFALDGLQSYRLRENLLMTLLEAKEQSKDLSEALAQFQARQQAAGSLPIAAFGELTLAQEKQQILPLAEQVSALLATRMEDPEIDLSLESSAGNLRLQGWLRHCTAEGLLHFRPGKIRAQDILQAWMEHLALAVQGAPVATHLLGIETHLRIKPVDAEYARKQLTVLIDGYLAGQSAPLPYFPRTVLSGLEALQDKSGNWLTDEDSLAKAQKKMAAAFSDSYLFRGEGSNVYIARVWPEWQDDLAADVMTWGEQVLKPVLLHLEAVD</sequence>
<dbReference type="InterPro" id="IPR013986">
    <property type="entry name" value="DExx_box_DNA_helicase_dom_sf"/>
</dbReference>
<evidence type="ECO:0000256" key="3">
    <source>
        <dbReference type="ARBA" id="ARBA00022763"/>
    </source>
</evidence>
<dbReference type="InterPro" id="IPR041500">
    <property type="entry name" value="RecC_C"/>
</dbReference>
<keyword evidence="4 10" id="KW-0378">Hydrolase</keyword>
<dbReference type="PIRSF" id="PIRSF000980">
    <property type="entry name" value="RecC"/>
    <property type="match status" value="1"/>
</dbReference>
<keyword evidence="6 10" id="KW-0269">Exonuclease</keyword>
<dbReference type="GO" id="GO:0003677">
    <property type="term" value="F:DNA binding"/>
    <property type="evidence" value="ECO:0007669"/>
    <property type="project" value="UniProtKB-UniRule"/>
</dbReference>
<dbReference type="NCBIfam" id="NF008289">
    <property type="entry name" value="PRK11069.1"/>
    <property type="match status" value="1"/>
</dbReference>
<dbReference type="OrthoDB" id="9762834at2"/>
<dbReference type="AlphaFoldDB" id="A0A066RRC7"/>
<keyword evidence="9 10" id="KW-0234">DNA repair</keyword>
<evidence type="ECO:0000256" key="1">
    <source>
        <dbReference type="ARBA" id="ARBA00022722"/>
    </source>
</evidence>
<dbReference type="Pfam" id="PF04257">
    <property type="entry name" value="Exonuc_V_gamma"/>
    <property type="match status" value="1"/>
</dbReference>
<dbReference type="STRING" id="1654360.EA58_18695"/>
<dbReference type="Gene3D" id="3.40.50.10930">
    <property type="match status" value="1"/>
</dbReference>
<evidence type="ECO:0000259" key="12">
    <source>
        <dbReference type="Pfam" id="PF17946"/>
    </source>
</evidence>
<gene>
    <name evidence="10 13" type="primary">recC</name>
    <name evidence="13" type="ORF">EA58_18695</name>
</gene>
<name>A0A066RRC7_9GAMM</name>
<dbReference type="GO" id="GO:0009338">
    <property type="term" value="C:exodeoxyribonuclease V complex"/>
    <property type="evidence" value="ECO:0007669"/>
    <property type="project" value="InterPro"/>
</dbReference>
<dbReference type="GO" id="GO:0000724">
    <property type="term" value="P:double-strand break repair via homologous recombination"/>
    <property type="evidence" value="ECO:0007669"/>
    <property type="project" value="UniProtKB-UniRule"/>
</dbReference>
<dbReference type="SUPFAM" id="SSF52540">
    <property type="entry name" value="P-loop containing nucleoside triphosphate hydrolases"/>
    <property type="match status" value="2"/>
</dbReference>
<dbReference type="PANTHER" id="PTHR30591:SF1">
    <property type="entry name" value="RECBCD ENZYME SUBUNIT RECC"/>
    <property type="match status" value="1"/>
</dbReference>